<dbReference type="InterPro" id="IPR004360">
    <property type="entry name" value="Glyas_Fos-R_dOase_dom"/>
</dbReference>
<dbReference type="KEGG" id="ahal:FTX54_004475"/>
<keyword evidence="3" id="KW-1185">Reference proteome</keyword>
<organism evidence="2 3">
    <name type="scientific">Alkalicoccus halolimnae</name>
    <dbReference type="NCBI Taxonomy" id="1667239"/>
    <lineage>
        <taxon>Bacteria</taxon>
        <taxon>Bacillati</taxon>
        <taxon>Bacillota</taxon>
        <taxon>Bacilli</taxon>
        <taxon>Bacillales</taxon>
        <taxon>Bacillaceae</taxon>
        <taxon>Alkalicoccus</taxon>
    </lineage>
</organism>
<dbReference type="SUPFAM" id="SSF54593">
    <property type="entry name" value="Glyoxalase/Bleomycin resistance protein/Dihydroxybiphenyl dioxygenase"/>
    <property type="match status" value="1"/>
</dbReference>
<dbReference type="EMBL" id="CP144914">
    <property type="protein sequence ID" value="WWD80820.1"/>
    <property type="molecule type" value="Genomic_DNA"/>
</dbReference>
<dbReference type="RefSeq" id="WP_187254494.1">
    <property type="nucleotide sequence ID" value="NZ_CP144914.1"/>
</dbReference>
<evidence type="ECO:0000313" key="3">
    <source>
        <dbReference type="Proteomes" id="UP000321816"/>
    </source>
</evidence>
<accession>A0AAJ8LXS2</accession>
<dbReference type="Proteomes" id="UP000321816">
    <property type="component" value="Chromosome"/>
</dbReference>
<gene>
    <name evidence="2" type="ORF">FTX54_004475</name>
</gene>
<proteinExistence type="predicted"/>
<dbReference type="Pfam" id="PF00903">
    <property type="entry name" value="Glyoxalase"/>
    <property type="match status" value="1"/>
</dbReference>
<evidence type="ECO:0000313" key="2">
    <source>
        <dbReference type="EMBL" id="WWD80820.1"/>
    </source>
</evidence>
<dbReference type="Gene3D" id="3.10.180.10">
    <property type="entry name" value="2,3-Dihydroxybiphenyl 1,2-Dioxygenase, domain 1"/>
    <property type="match status" value="1"/>
</dbReference>
<feature type="domain" description="Glyoxalase/fosfomycin resistance/dioxygenase" evidence="1">
    <location>
        <begin position="4"/>
        <end position="134"/>
    </location>
</feature>
<dbReference type="CDD" id="cd06588">
    <property type="entry name" value="PhnB_like"/>
    <property type="match status" value="1"/>
</dbReference>
<sequence>MITGINPYLITNGNGAEAVAFYKEILGAEVLALMTFAESPEQPETPMTEEEKSMIMHAHLKVGSADIMLSDSPAGMPCTSGDNTAIAVHTDSAEHAEHLYSHLKSGGHELMKIQKTFFSSMYGVVTDRFGVTWHVAAPETE</sequence>
<dbReference type="AlphaFoldDB" id="A0AAJ8LXS2"/>
<reference evidence="2 3" key="1">
    <citation type="submission" date="2024-01" db="EMBL/GenBank/DDBJ databases">
        <title>Complete Genome Sequence of Alkalicoccus halolimnae BZ-SZ-XJ29T, a Moderately Halophilic Bacterium Isolated from a Salt Lake.</title>
        <authorList>
            <person name="Zhao B."/>
        </authorList>
    </citation>
    <scope>NUCLEOTIDE SEQUENCE [LARGE SCALE GENOMIC DNA]</scope>
    <source>
        <strain evidence="2 3">BZ-SZ-XJ29</strain>
    </source>
</reference>
<evidence type="ECO:0000259" key="1">
    <source>
        <dbReference type="Pfam" id="PF00903"/>
    </source>
</evidence>
<dbReference type="InterPro" id="IPR028973">
    <property type="entry name" value="PhnB-like"/>
</dbReference>
<dbReference type="InterPro" id="IPR029068">
    <property type="entry name" value="Glyas_Bleomycin-R_OHBP_Dase"/>
</dbReference>
<dbReference type="PANTHER" id="PTHR33990:SF1">
    <property type="entry name" value="PROTEIN YJDN"/>
    <property type="match status" value="1"/>
</dbReference>
<name>A0AAJ8LXS2_9BACI</name>
<protein>
    <submittedName>
        <fullName evidence="2">VOC family protein</fullName>
    </submittedName>
</protein>
<dbReference type="PANTHER" id="PTHR33990">
    <property type="entry name" value="PROTEIN YJDN-RELATED"/>
    <property type="match status" value="1"/>
</dbReference>